<dbReference type="Pfam" id="PF02810">
    <property type="entry name" value="SEC-C"/>
    <property type="match status" value="1"/>
</dbReference>
<dbReference type="Proteomes" id="UP000252355">
    <property type="component" value="Unassembled WGS sequence"/>
</dbReference>
<dbReference type="PANTHER" id="PTHR33747:SF1">
    <property type="entry name" value="ADENYLATE CYCLASE-ASSOCIATED CAP C-TERMINAL DOMAIN-CONTAINING PROTEIN"/>
    <property type="match status" value="1"/>
</dbReference>
<dbReference type="InterPro" id="IPR004027">
    <property type="entry name" value="SEC_C_motif"/>
</dbReference>
<evidence type="ECO:0000256" key="1">
    <source>
        <dbReference type="SAM" id="MobiDB-lite"/>
    </source>
</evidence>
<dbReference type="Gene3D" id="3.10.450.50">
    <property type="match status" value="1"/>
</dbReference>
<feature type="region of interest" description="Disordered" evidence="1">
    <location>
        <begin position="297"/>
        <end position="339"/>
    </location>
</feature>
<dbReference type="Pfam" id="PF06685">
    <property type="entry name" value="DUF1186"/>
    <property type="match status" value="1"/>
</dbReference>
<evidence type="ECO:0000313" key="2">
    <source>
        <dbReference type="EMBL" id="RCK75315.1"/>
    </source>
</evidence>
<sequence length="350" mass="39621">MKHIMDIPDILVELLHFQPRFPREAILAARARRAEIIPELLRILDHTADHLDEILEDTDYMGHIFAAFLLAEFREPQAFPRLVRLLRQSEARLQALWSDLLHICVPRLLAATCGPSPLPLQELAEDLTSPPRARRQALQALQVRYLNDEWSREELVNYLAGLLRRARTDPRWQDPEILGEIACLAFEIHPDELMLDLQPLYDRHLVAESVVSQADLRGSLGRPLEEVIAEARQDPHHRLPFDIIAEMEGWPCYSDRQHRAHHPLSPAEALERERFLRQFAGEAEAEAEEIGLAGQAHAAGEADPNDDHHPSPSPAPAPVRAAEVPGRNDPCPCGSGKKFKRCCGDRAHLH</sequence>
<protein>
    <recommendedName>
        <fullName evidence="4">Protein export cytoplasm protein SecA ATPase RNA helicase</fullName>
    </recommendedName>
</protein>
<dbReference type="EMBL" id="QOQW01000039">
    <property type="protein sequence ID" value="RCK75315.1"/>
    <property type="molecule type" value="Genomic_DNA"/>
</dbReference>
<comment type="caution">
    <text evidence="2">The sequence shown here is derived from an EMBL/GenBank/DDBJ whole genome shotgun (WGS) entry which is preliminary data.</text>
</comment>
<reference evidence="2 3" key="1">
    <citation type="submission" date="2018-05" db="EMBL/GenBank/DDBJ databases">
        <title>A metagenomic window into the 2 km-deep terrestrial subsurface aquifer revealed taxonomically and functionally diverse microbial community comprising novel uncultured bacterial lineages.</title>
        <authorList>
            <person name="Kadnikov V.V."/>
            <person name="Mardanov A.V."/>
            <person name="Beletsky A.V."/>
            <person name="Banks D."/>
            <person name="Pimenov N.V."/>
            <person name="Frank Y.A."/>
            <person name="Karnachuk O.V."/>
            <person name="Ravin N.V."/>
        </authorList>
    </citation>
    <scope>NUCLEOTIDE SEQUENCE [LARGE SCALE GENOMIC DNA]</scope>
    <source>
        <strain evidence="2">BY5</strain>
    </source>
</reference>
<accession>A0A367ZB10</accession>
<dbReference type="SUPFAM" id="SSF103642">
    <property type="entry name" value="Sec-C motif"/>
    <property type="match status" value="1"/>
</dbReference>
<evidence type="ECO:0008006" key="4">
    <source>
        <dbReference type="Google" id="ProtNLM"/>
    </source>
</evidence>
<dbReference type="SUPFAM" id="SSF48371">
    <property type="entry name" value="ARM repeat"/>
    <property type="match status" value="1"/>
</dbReference>
<proteinExistence type="predicted"/>
<dbReference type="InterPro" id="IPR010602">
    <property type="entry name" value="DUF1186"/>
</dbReference>
<name>A0A367ZB10_9BACT</name>
<dbReference type="InterPro" id="IPR016024">
    <property type="entry name" value="ARM-type_fold"/>
</dbReference>
<gene>
    <name evidence="2" type="ORF">OZSIB_3754</name>
</gene>
<evidence type="ECO:0000313" key="3">
    <source>
        <dbReference type="Proteomes" id="UP000252355"/>
    </source>
</evidence>
<organism evidence="2 3">
    <name type="scientific">Candidatus Ozemobacter sibiricus</name>
    <dbReference type="NCBI Taxonomy" id="2268124"/>
    <lineage>
        <taxon>Bacteria</taxon>
        <taxon>Candidatus Ozemobacteria</taxon>
        <taxon>Candidatus Ozemobacterales</taxon>
        <taxon>Candidatus Ozemobacteraceae</taxon>
        <taxon>Candidatus Ozemobacter</taxon>
    </lineage>
</organism>
<dbReference type="PANTHER" id="PTHR33747">
    <property type="entry name" value="UPF0225 PROTEIN SCO1677"/>
    <property type="match status" value="1"/>
</dbReference>
<dbReference type="AlphaFoldDB" id="A0A367ZB10"/>